<dbReference type="RefSeq" id="WP_014965356.1">
    <property type="nucleotide sequence ID" value="NC_018656.1"/>
</dbReference>
<dbReference type="SUPFAM" id="SSF46785">
    <property type="entry name" value="Winged helix' DNA-binding domain"/>
    <property type="match status" value="1"/>
</dbReference>
<dbReference type="Proteomes" id="UP000006100">
    <property type="component" value="Chromosome"/>
</dbReference>
<gene>
    <name evidence="1" type="ORF">NSED_05915</name>
</gene>
<dbReference type="GeneID" id="13696978"/>
<evidence type="ECO:0000313" key="2">
    <source>
        <dbReference type="Proteomes" id="UP000006100"/>
    </source>
</evidence>
<accession>K0BD79</accession>
<sequence length="200" mass="23401">MKLGDSEKTVLAILKKYPKINDKQLNDIFTIITKKKGRIDTITHSLKIKGLMSNSKDFSVEKHAIKNIDLPKINISKEYVKILKEMDEIKLGKLGKSIIYVLGKTEKSSLQFLSTFFQKPPKNIYAILQRLEEKNMLISYHSRIKRVNSSGRKYHPKYCVLTDHGKLWLEINENRIENRDQIDLLLKEPEEKIQEYNLKV</sequence>
<dbReference type="PATRIC" id="fig|1229909.8.peg.1301"/>
<reference evidence="1 2" key="1">
    <citation type="journal article" date="2012" name="J. Bacteriol.">
        <title>Draft Genome Sequence of an Ammonia-Oxidizing Archaeon, "Candidatus Nitrosopumilus sediminis" AR2, from Svalbard in the Arctic Circle.</title>
        <authorList>
            <person name="Park S.J."/>
            <person name="Kim J.G."/>
            <person name="Jung M.Y."/>
            <person name="Kim S.J."/>
            <person name="Cha I.T."/>
            <person name="Ghai R."/>
            <person name="Martin-Cuadrado A.B."/>
            <person name="Rodriguez-Valera F."/>
            <person name="Rhee S.K."/>
        </authorList>
    </citation>
    <scope>NUCLEOTIDE SEQUENCE [LARGE SCALE GENOMIC DNA]</scope>
    <source>
        <strain evidence="1 2">AR2</strain>
    </source>
</reference>
<dbReference type="InterPro" id="IPR036390">
    <property type="entry name" value="WH_DNA-bd_sf"/>
</dbReference>
<organism evidence="1 2">
    <name type="scientific">Candidatus Nitrosopumilus sediminis</name>
    <dbReference type="NCBI Taxonomy" id="1229909"/>
    <lineage>
        <taxon>Archaea</taxon>
        <taxon>Nitrososphaerota</taxon>
        <taxon>Nitrososphaeria</taxon>
        <taxon>Nitrosopumilales</taxon>
        <taxon>Nitrosopumilaceae</taxon>
        <taxon>Nitrosopumilus</taxon>
    </lineage>
</organism>
<protein>
    <submittedName>
        <fullName evidence="1">Uncharacterized protein</fullName>
    </submittedName>
</protein>
<dbReference type="AlphaFoldDB" id="K0BD79"/>
<dbReference type="EMBL" id="CP003843">
    <property type="protein sequence ID" value="AFS82985.1"/>
    <property type="molecule type" value="Genomic_DNA"/>
</dbReference>
<evidence type="ECO:0000313" key="1">
    <source>
        <dbReference type="EMBL" id="AFS82985.1"/>
    </source>
</evidence>
<dbReference type="HOGENOM" id="CLU_1363598_0_0_2"/>
<keyword evidence="2" id="KW-1185">Reference proteome</keyword>
<dbReference type="OrthoDB" id="10639at2157"/>
<proteinExistence type="predicted"/>
<dbReference type="KEGG" id="nir:NSED_05915"/>
<dbReference type="STRING" id="1229909.NSED_05915"/>
<name>K0BD79_9ARCH</name>